<dbReference type="EMBL" id="JABBFX010000001">
    <property type="protein sequence ID" value="NML44157.1"/>
    <property type="molecule type" value="Genomic_DNA"/>
</dbReference>
<organism evidence="2 3">
    <name type="scientific">Ramlibacter agri</name>
    <dbReference type="NCBI Taxonomy" id="2728837"/>
    <lineage>
        <taxon>Bacteria</taxon>
        <taxon>Pseudomonadati</taxon>
        <taxon>Pseudomonadota</taxon>
        <taxon>Betaproteobacteria</taxon>
        <taxon>Burkholderiales</taxon>
        <taxon>Comamonadaceae</taxon>
        <taxon>Ramlibacter</taxon>
    </lineage>
</organism>
<dbReference type="RefSeq" id="WP_169418312.1">
    <property type="nucleotide sequence ID" value="NZ_JABBFX010000001.1"/>
</dbReference>
<evidence type="ECO:0000259" key="1">
    <source>
        <dbReference type="Pfam" id="PF07883"/>
    </source>
</evidence>
<dbReference type="InterPro" id="IPR013096">
    <property type="entry name" value="Cupin_2"/>
</dbReference>
<protein>
    <submittedName>
        <fullName evidence="2">Cupin domain-containing protein</fullName>
    </submittedName>
</protein>
<dbReference type="PANTHER" id="PTHR43346:SF1">
    <property type="entry name" value="QUERCETIN 2,3-DIOXYGENASE-RELATED"/>
    <property type="match status" value="1"/>
</dbReference>
<dbReference type="SUPFAM" id="SSF51182">
    <property type="entry name" value="RmlC-like cupins"/>
    <property type="match status" value="1"/>
</dbReference>
<comment type="caution">
    <text evidence="2">The sequence shown here is derived from an EMBL/GenBank/DDBJ whole genome shotgun (WGS) entry which is preliminary data.</text>
</comment>
<feature type="domain" description="Cupin type-2" evidence="1">
    <location>
        <begin position="74"/>
        <end position="143"/>
    </location>
</feature>
<dbReference type="Gene3D" id="2.60.120.10">
    <property type="entry name" value="Jelly Rolls"/>
    <property type="match status" value="1"/>
</dbReference>
<evidence type="ECO:0000313" key="3">
    <source>
        <dbReference type="Proteomes" id="UP000541185"/>
    </source>
</evidence>
<gene>
    <name evidence="2" type="ORF">HHL11_10380</name>
</gene>
<reference evidence="2 3" key="1">
    <citation type="submission" date="2020-04" db="EMBL/GenBank/DDBJ databases">
        <title>Ramlibacter sp. G-1-2-2 isolated from soil.</title>
        <authorList>
            <person name="Dahal R.H."/>
        </authorList>
    </citation>
    <scope>NUCLEOTIDE SEQUENCE [LARGE SCALE GENOMIC DNA]</scope>
    <source>
        <strain evidence="2 3">G-1-2-2</strain>
    </source>
</reference>
<dbReference type="AlphaFoldDB" id="A0A848H112"/>
<dbReference type="Proteomes" id="UP000541185">
    <property type="component" value="Unassembled WGS sequence"/>
</dbReference>
<dbReference type="PANTHER" id="PTHR43346">
    <property type="entry name" value="LIGAND BINDING DOMAIN PROTEIN, PUTATIVE (AFU_ORTHOLOGUE AFUA_6G14370)-RELATED"/>
    <property type="match status" value="1"/>
</dbReference>
<name>A0A848H112_9BURK</name>
<dbReference type="Pfam" id="PF07883">
    <property type="entry name" value="Cupin_2"/>
    <property type="match status" value="1"/>
</dbReference>
<proteinExistence type="predicted"/>
<accession>A0A848H112</accession>
<evidence type="ECO:0000313" key="2">
    <source>
        <dbReference type="EMBL" id="NML44157.1"/>
    </source>
</evidence>
<dbReference type="InterPro" id="IPR011051">
    <property type="entry name" value="RmlC_Cupin_sf"/>
</dbReference>
<dbReference type="InterPro" id="IPR052538">
    <property type="entry name" value="Flavonoid_dioxygenase-like"/>
</dbReference>
<keyword evidence="3" id="KW-1185">Reference proteome</keyword>
<sequence>MSSETFPRPQFAKFAELSPTKKNYTGEALGIPIAAYEMLAAKNIYLMMAPDGTSRGLSKNKPAIAGIPGVEVAIVECPPGNGAGLHIHHRTYESFVCIEGSFEIAWGPDGENKTVLAPCDMVSIPPGVYRSFRNVGDKTARMLGFVQGPKEAAMNDIVYSKSAADQVEAAHGAEVMGNFQRIGISFAER</sequence>
<dbReference type="InterPro" id="IPR014710">
    <property type="entry name" value="RmlC-like_jellyroll"/>
</dbReference>